<organism evidence="1 2">
    <name type="scientific">Mesomycoplasma molare</name>
    <dbReference type="NCBI Taxonomy" id="171288"/>
    <lineage>
        <taxon>Bacteria</taxon>
        <taxon>Bacillati</taxon>
        <taxon>Mycoplasmatota</taxon>
        <taxon>Mycoplasmoidales</taxon>
        <taxon>Metamycoplasmataceae</taxon>
        <taxon>Mesomycoplasma</taxon>
    </lineage>
</organism>
<dbReference type="Proteomes" id="UP001058364">
    <property type="component" value="Chromosome"/>
</dbReference>
<name>A0ABY5TUU0_9BACT</name>
<protein>
    <submittedName>
        <fullName evidence="1">Uncharacterized protein</fullName>
    </submittedName>
</protein>
<dbReference type="EMBL" id="CP103423">
    <property type="protein sequence ID" value="UWD34417.1"/>
    <property type="molecule type" value="Genomic_DNA"/>
</dbReference>
<dbReference type="RefSeq" id="WP_027123236.1">
    <property type="nucleotide sequence ID" value="NZ_CP103423.1"/>
</dbReference>
<accession>A0ABY5TUU0</accession>
<keyword evidence="2" id="KW-1185">Reference proteome</keyword>
<proteinExistence type="predicted"/>
<sequence length="450" mass="52751">MKTKIKKIIFSIFSFAPLLTMGMAKNYTIKSNNNILNKEKLFYNINFVENFNNYQETTYKNIGLFINYSEQNNEKSNEKIELWKSIINTLSPNAIINIYFFNDLDSFRKELLKAKKQKNSVLIHAYKQIDKNLEKNKESLFELENFALGTRTINFFPALQDREYIFDEIYNSILVGSIGEREKKQKINRNIINPNLLYLNKNNKFKRTSPNIVVQIPWTTNTETGIIEDNILATVILAASTSNILISTKIKEELSKNKEEIVINSILNSARKNKNYFENSFNNNFIYIGAGVFDYSLAKDTLEKGNNFIIKSNKNKKEHIFKIDLKKDEKLLTHLFWKENLFEISSKKILNLILKALKIQFLSLNPFNLISIYNLTDDLTKELVILEEIADFDLEIEYLDGDWQIIEKSNSKMLNFEKIEFIAPFTGQYRIIIKNIKEKERNLSLSYIKK</sequence>
<evidence type="ECO:0000313" key="2">
    <source>
        <dbReference type="Proteomes" id="UP001058364"/>
    </source>
</evidence>
<gene>
    <name evidence="1" type="ORF">NX772_01135</name>
</gene>
<reference evidence="1" key="1">
    <citation type="submission" date="2022-08" db="EMBL/GenBank/DDBJ databases">
        <title>Complete genome sequence of Mycoplasma molare type strain H 542.</title>
        <authorList>
            <person name="Spergser J."/>
        </authorList>
    </citation>
    <scope>NUCLEOTIDE SEQUENCE</scope>
    <source>
        <strain evidence="1">H 542</strain>
    </source>
</reference>
<evidence type="ECO:0000313" key="1">
    <source>
        <dbReference type="EMBL" id="UWD34417.1"/>
    </source>
</evidence>